<sequence>MTAHSHDHDHGAHDHAHHDHDHGSHHHHEPAPGASERVRCPVMPGNLVNPEEAESKGLFRDYEGSRYWFCCADCGPLWDADPARYAAAA</sequence>
<accession>A0AAU0MH06</accession>
<dbReference type="KEGG" id="mliy:RYJ27_01025"/>
<feature type="compositionally biased region" description="Basic and acidic residues" evidence="1">
    <location>
        <begin position="1"/>
        <end position="22"/>
    </location>
</feature>
<evidence type="ECO:0008006" key="4">
    <source>
        <dbReference type="Google" id="ProtNLM"/>
    </source>
</evidence>
<evidence type="ECO:0000256" key="1">
    <source>
        <dbReference type="SAM" id="MobiDB-lite"/>
    </source>
</evidence>
<reference evidence="2 3" key="1">
    <citation type="submission" date="2023-10" db="EMBL/GenBank/DDBJ databases">
        <title>Y20.</title>
        <authorList>
            <person name="Zhang G."/>
            <person name="Ding Y."/>
        </authorList>
    </citation>
    <scope>NUCLEOTIDE SEQUENCE [LARGE SCALE GENOMIC DNA]</scope>
    <source>
        <strain evidence="2 3">Y20</strain>
    </source>
</reference>
<evidence type="ECO:0000313" key="3">
    <source>
        <dbReference type="Proteomes" id="UP001329313"/>
    </source>
</evidence>
<dbReference type="RefSeq" id="WP_330170952.1">
    <property type="nucleotide sequence ID" value="NZ_CP137080.1"/>
</dbReference>
<dbReference type="AlphaFoldDB" id="A0AAU0MH06"/>
<dbReference type="GO" id="GO:0016491">
    <property type="term" value="F:oxidoreductase activity"/>
    <property type="evidence" value="ECO:0007669"/>
    <property type="project" value="InterPro"/>
</dbReference>
<dbReference type="InterPro" id="IPR012348">
    <property type="entry name" value="RNR-like"/>
</dbReference>
<dbReference type="Proteomes" id="UP001329313">
    <property type="component" value="Chromosome"/>
</dbReference>
<dbReference type="EMBL" id="CP137080">
    <property type="protein sequence ID" value="WOQ69858.1"/>
    <property type="molecule type" value="Genomic_DNA"/>
</dbReference>
<gene>
    <name evidence="2" type="ORF">RYJ27_01025</name>
</gene>
<protein>
    <recommendedName>
        <fullName evidence="4">YHS domain-containing protein</fullName>
    </recommendedName>
</protein>
<organism evidence="2 3">
    <name type="scientific">Microbacterium limosum</name>
    <dbReference type="NCBI Taxonomy" id="3079935"/>
    <lineage>
        <taxon>Bacteria</taxon>
        <taxon>Bacillati</taxon>
        <taxon>Actinomycetota</taxon>
        <taxon>Actinomycetes</taxon>
        <taxon>Micrococcales</taxon>
        <taxon>Microbacteriaceae</taxon>
        <taxon>Microbacterium</taxon>
    </lineage>
</organism>
<evidence type="ECO:0000313" key="2">
    <source>
        <dbReference type="EMBL" id="WOQ69858.1"/>
    </source>
</evidence>
<keyword evidence="3" id="KW-1185">Reference proteome</keyword>
<proteinExistence type="predicted"/>
<name>A0AAU0MH06_9MICO</name>
<dbReference type="Gene3D" id="1.10.620.20">
    <property type="entry name" value="Ribonucleotide Reductase, subunit A"/>
    <property type="match status" value="1"/>
</dbReference>
<feature type="region of interest" description="Disordered" evidence="1">
    <location>
        <begin position="1"/>
        <end position="50"/>
    </location>
</feature>